<dbReference type="InterPro" id="IPR029044">
    <property type="entry name" value="Nucleotide-diphossugar_trans"/>
</dbReference>
<sequence>MSREDPTISVVMINKNCARWIGEAIDSVLTQTYGKLELVVVDDASTDDSREVVAGYAARDPRVVLVTSPVTLYTSGARNLGIERATGDYVSFLDADDRMLPDTLARQLAAFREARARNPRVQLVCFDAYTLSEGGVRVSRYMGTEFWGVVRDEDAPGWALPSTWFFPRAIAARFHPAWLVAEAGPFLDRIKGDGGFSYVGEPVVEYRMRMTSATLEHARNMMRAFAATDATIAAGRGWDDPITPDQVPEPRWADLATWKYGRLAKSAAVNRRPLVALGALALASVAKPGATLRKVAAELRRLVSTPRRTGPGRTETGRA</sequence>
<dbReference type="CDD" id="cd00761">
    <property type="entry name" value="Glyco_tranf_GTA_type"/>
    <property type="match status" value="1"/>
</dbReference>
<dbReference type="PANTHER" id="PTHR22916">
    <property type="entry name" value="GLYCOSYLTRANSFERASE"/>
    <property type="match status" value="1"/>
</dbReference>
<comment type="caution">
    <text evidence="2">The sequence shown here is derived from an EMBL/GenBank/DDBJ whole genome shotgun (WGS) entry which is preliminary data.</text>
</comment>
<feature type="domain" description="Glycosyltransferase 2-like" evidence="1">
    <location>
        <begin position="9"/>
        <end position="116"/>
    </location>
</feature>
<dbReference type="Proteomes" id="UP000584642">
    <property type="component" value="Unassembled WGS sequence"/>
</dbReference>
<organism evidence="2 3">
    <name type="scientific">Azospirillum oleiclasticum</name>
    <dbReference type="NCBI Taxonomy" id="2735135"/>
    <lineage>
        <taxon>Bacteria</taxon>
        <taxon>Pseudomonadati</taxon>
        <taxon>Pseudomonadota</taxon>
        <taxon>Alphaproteobacteria</taxon>
        <taxon>Rhodospirillales</taxon>
        <taxon>Azospirillaceae</taxon>
        <taxon>Azospirillum</taxon>
    </lineage>
</organism>
<name>A0ABX2TIK2_9PROT</name>
<evidence type="ECO:0000313" key="3">
    <source>
        <dbReference type="Proteomes" id="UP000584642"/>
    </source>
</evidence>
<evidence type="ECO:0000313" key="2">
    <source>
        <dbReference type="EMBL" id="NYZ24176.1"/>
    </source>
</evidence>
<reference evidence="2 3" key="1">
    <citation type="submission" date="2020-05" db="EMBL/GenBank/DDBJ databases">
        <title>Azospirillum oleiclasticum sp. nov, a nitrogen-fixing and heavy crude oil-emulsifying bacterium isolated from the crude oil of Yumen Oilfield.</title>
        <authorList>
            <person name="Wu D."/>
            <person name="Cai M."/>
            <person name="Zhang X."/>
        </authorList>
    </citation>
    <scope>NUCLEOTIDE SEQUENCE [LARGE SCALE GENOMIC DNA]</scope>
    <source>
        <strain evidence="2 3">ROY-1-1-2</strain>
    </source>
</reference>
<dbReference type="SUPFAM" id="SSF53448">
    <property type="entry name" value="Nucleotide-diphospho-sugar transferases"/>
    <property type="match status" value="1"/>
</dbReference>
<dbReference type="RefSeq" id="WP_180285948.1">
    <property type="nucleotide sequence ID" value="NZ_JABFDB010000035.1"/>
</dbReference>
<dbReference type="Pfam" id="PF00535">
    <property type="entry name" value="Glycos_transf_2"/>
    <property type="match status" value="1"/>
</dbReference>
<dbReference type="Gene3D" id="3.90.550.10">
    <property type="entry name" value="Spore Coat Polysaccharide Biosynthesis Protein SpsA, Chain A"/>
    <property type="match status" value="1"/>
</dbReference>
<accession>A0ABX2TIK2</accession>
<dbReference type="EMBL" id="JABFDB010000035">
    <property type="protein sequence ID" value="NYZ24176.1"/>
    <property type="molecule type" value="Genomic_DNA"/>
</dbReference>
<protein>
    <submittedName>
        <fullName evidence="2">Glycosyltransferase family 2 protein</fullName>
    </submittedName>
</protein>
<gene>
    <name evidence="2" type="ORF">HND93_31105</name>
</gene>
<evidence type="ECO:0000259" key="1">
    <source>
        <dbReference type="Pfam" id="PF00535"/>
    </source>
</evidence>
<keyword evidence="3" id="KW-1185">Reference proteome</keyword>
<proteinExistence type="predicted"/>
<dbReference type="InterPro" id="IPR001173">
    <property type="entry name" value="Glyco_trans_2-like"/>
</dbReference>
<dbReference type="PANTHER" id="PTHR22916:SF3">
    <property type="entry name" value="UDP-GLCNAC:BETAGAL BETA-1,3-N-ACETYLGLUCOSAMINYLTRANSFERASE-LIKE PROTEIN 1"/>
    <property type="match status" value="1"/>
</dbReference>